<evidence type="ECO:0000313" key="5">
    <source>
        <dbReference type="EMBL" id="MBS7660987.1"/>
    </source>
</evidence>
<keyword evidence="3" id="KW-0472">Membrane</keyword>
<keyword evidence="1" id="KW-0175">Coiled coil</keyword>
<feature type="region of interest" description="Disordered" evidence="2">
    <location>
        <begin position="561"/>
        <end position="582"/>
    </location>
</feature>
<evidence type="ECO:0000256" key="2">
    <source>
        <dbReference type="SAM" id="MobiDB-lite"/>
    </source>
</evidence>
<evidence type="ECO:0000256" key="3">
    <source>
        <dbReference type="SAM" id="Phobius"/>
    </source>
</evidence>
<proteinExistence type="predicted"/>
<dbReference type="InterPro" id="IPR038440">
    <property type="entry name" value="FimV_C_sf"/>
</dbReference>
<reference evidence="5 6" key="1">
    <citation type="journal article" date="2021" name="Syst. Appl. Microbiol.">
        <title>Pseudomonas lalucatii sp. nov. isolated from Vallgornera, a karstic cave in Mallorca, Western Mediterranean.</title>
        <authorList>
            <person name="Busquets A."/>
            <person name="Mulet M."/>
            <person name="Gomila M."/>
            <person name="Garcia-Valdes E."/>
        </authorList>
    </citation>
    <scope>NUCLEOTIDE SEQUENCE [LARGE SCALE GENOMIC DNA]</scope>
    <source>
        <strain evidence="5 6">R1b54</strain>
    </source>
</reference>
<dbReference type="NCBIfam" id="TIGR03504">
    <property type="entry name" value="FimV_Cterm"/>
    <property type="match status" value="1"/>
</dbReference>
<dbReference type="Gene3D" id="3.10.350.10">
    <property type="entry name" value="LysM domain"/>
    <property type="match status" value="1"/>
</dbReference>
<dbReference type="InterPro" id="IPR020011">
    <property type="entry name" value="FimV_C"/>
</dbReference>
<keyword evidence="3" id="KW-0812">Transmembrane</keyword>
<comment type="caution">
    <text evidence="5">The sequence shown here is derived from an EMBL/GenBank/DDBJ whole genome shotgun (WGS) entry which is preliminary data.</text>
</comment>
<dbReference type="Proteomes" id="UP001196601">
    <property type="component" value="Unassembled WGS sequence"/>
</dbReference>
<feature type="transmembrane region" description="Helical" evidence="3">
    <location>
        <begin position="347"/>
        <end position="367"/>
    </location>
</feature>
<dbReference type="Pfam" id="PF25800">
    <property type="entry name" value="FimV_N"/>
    <property type="match status" value="1"/>
</dbReference>
<evidence type="ECO:0000256" key="1">
    <source>
        <dbReference type="SAM" id="Coils"/>
    </source>
</evidence>
<keyword evidence="6" id="KW-1185">Reference proteome</keyword>
<accession>A0ABS5PWY2</accession>
<keyword evidence="3" id="KW-1133">Transmembrane helix</keyword>
<gene>
    <name evidence="5" type="ORF">I0D00_03345</name>
</gene>
<dbReference type="InterPro" id="IPR018392">
    <property type="entry name" value="LysM"/>
</dbReference>
<organism evidence="5 6">
    <name type="scientific">Pseudomonas lalucatii</name>
    <dbReference type="NCBI Taxonomy" id="1424203"/>
    <lineage>
        <taxon>Bacteria</taxon>
        <taxon>Pseudomonadati</taxon>
        <taxon>Pseudomonadota</taxon>
        <taxon>Gammaproteobacteria</taxon>
        <taxon>Pseudomonadales</taxon>
        <taxon>Pseudomonadaceae</taxon>
        <taxon>Pseudomonas</taxon>
    </lineage>
</organism>
<sequence>MVPALGLGEITLHSALNQPLEADIELLEVADLSADDLKISLAPAEVFSRSGVERFYFLNDLRFTPLLRGGGGIIRVRSSRPVREPYLNFIVEVARPNGRLLREYTLLLDPPGSSAYRAVTTAPGAMGRIQPAAAAPAVQPAETRPKPPARLDTRYRVVRGDSLWKIAARLRAEGSEATQQALMADIHALNPRAFARGDINQLLVSAELLLPDSAAAARQIDDTGTPAAPAPDSRALAAGEPAAPQSVDPQVESITQAQRRVERELADQAAESLQLQQQLAQMQLQIQQLQAQMDSKDQQLAVLQARLAEAQVPAAAPSGQPAAASGLAAAGGQQARGEPAAIQGRNWFAVGAAALLLVVASLAALLWRSSRRRVRREEELQPEPPVVAVADEEPLAALVQPSRVAEVAPSPEAPSAAMSPPAPLADALEGANIYIAYGRFGAAADALRKALAAQPERQDIRFRLLEVLAQLGDVQAFAEQEALFRAGGAAASRVDEIKARYPQLNEQAFEDPLEDAVLAFEDLQPQASGAEPAEDFQLNLDDLSLDADWDLVTPFEQPASKQPVVQDELGSAGPEAGAIGDTRSARSPFAETMLVEEANAEDWLQEELTEDFAGQPLGGNSPLLVELDQLEGDRDNLSKLNLALAYIEQGSLDSACGILNQVISEGDEVQKQQARELLAKIA</sequence>
<protein>
    <submittedName>
        <fullName evidence="5">FimV family protein</fullName>
    </submittedName>
</protein>
<feature type="domain" description="FimV N-terminal" evidence="4">
    <location>
        <begin position="5"/>
        <end position="111"/>
    </location>
</feature>
<dbReference type="InterPro" id="IPR036779">
    <property type="entry name" value="LysM_dom_sf"/>
</dbReference>
<name>A0ABS5PWY2_9PSED</name>
<dbReference type="EMBL" id="JADPMV010000001">
    <property type="protein sequence ID" value="MBS7660987.1"/>
    <property type="molecule type" value="Genomic_DNA"/>
</dbReference>
<dbReference type="InterPro" id="IPR057840">
    <property type="entry name" value="FimV_N"/>
</dbReference>
<evidence type="ECO:0000313" key="6">
    <source>
        <dbReference type="Proteomes" id="UP001196601"/>
    </source>
</evidence>
<feature type="coiled-coil region" evidence="1">
    <location>
        <begin position="258"/>
        <end position="306"/>
    </location>
</feature>
<dbReference type="CDD" id="cd00118">
    <property type="entry name" value="LysM"/>
    <property type="match status" value="1"/>
</dbReference>
<dbReference type="Gene3D" id="1.20.58.2200">
    <property type="match status" value="1"/>
</dbReference>
<evidence type="ECO:0000259" key="4">
    <source>
        <dbReference type="Pfam" id="PF25800"/>
    </source>
</evidence>